<comment type="similarity">
    <text evidence="1">Belongs to the histone H3 family.</text>
</comment>
<feature type="region of interest" description="Disordered" evidence="2">
    <location>
        <begin position="1"/>
        <end position="78"/>
    </location>
</feature>
<dbReference type="InterPro" id="IPR007125">
    <property type="entry name" value="H2A/H2B/H3"/>
</dbReference>
<reference evidence="4" key="1">
    <citation type="submission" date="2015-10" db="EMBL/GenBank/DDBJ databases">
        <title>Inverted meiosis in L. elegans.</title>
        <authorList>
            <person name="Ma W."/>
        </authorList>
    </citation>
    <scope>NUCLEOTIDE SEQUENCE</scope>
</reference>
<dbReference type="PROSITE" id="PS00959">
    <property type="entry name" value="HISTONE_H3_2"/>
    <property type="match status" value="1"/>
</dbReference>
<protein>
    <submittedName>
        <fullName evidence="4">Centromere histone H3 variant 2</fullName>
    </submittedName>
</protein>
<dbReference type="InterPro" id="IPR009072">
    <property type="entry name" value="Histone-fold"/>
</dbReference>
<dbReference type="FunFam" id="1.10.20.10:FF:000088">
    <property type="entry name" value="Histone H3-like centromeric protein CSE4"/>
    <property type="match status" value="1"/>
</dbReference>
<dbReference type="Pfam" id="PF00125">
    <property type="entry name" value="Histone"/>
    <property type="match status" value="1"/>
</dbReference>
<dbReference type="SUPFAM" id="SSF47113">
    <property type="entry name" value="Histone-fold"/>
    <property type="match status" value="1"/>
</dbReference>
<dbReference type="EMBL" id="KT932954">
    <property type="protein sequence ID" value="AOR06535.1"/>
    <property type="molecule type" value="mRNA"/>
</dbReference>
<dbReference type="GO" id="GO:0030527">
    <property type="term" value="F:structural constituent of chromatin"/>
    <property type="evidence" value="ECO:0007669"/>
    <property type="project" value="InterPro"/>
</dbReference>
<dbReference type="CDD" id="cd22911">
    <property type="entry name" value="HFD_H3"/>
    <property type="match status" value="1"/>
</dbReference>
<evidence type="ECO:0000256" key="1">
    <source>
        <dbReference type="ARBA" id="ARBA00010343"/>
    </source>
</evidence>
<dbReference type="PRINTS" id="PR00622">
    <property type="entry name" value="HISTONEH3"/>
</dbReference>
<dbReference type="PANTHER" id="PTHR45810">
    <property type="entry name" value="HISTONE H3.2"/>
    <property type="match status" value="1"/>
</dbReference>
<dbReference type="GO" id="GO:0003677">
    <property type="term" value="F:DNA binding"/>
    <property type="evidence" value="ECO:0007669"/>
    <property type="project" value="InterPro"/>
</dbReference>
<sequence length="174" mass="19853">MTRTKHFSNRKSIPLKKQTPATENTPLKTQTRGGPSTIPTPATRSVRKSSARKTVAPPRTPTTQDGSNQTKERKKHRYRPGTVALKQIRKFQRSTELLVPKTPFARLVREITEQYSNDVNRWQAEALVALQEAAEAYIVNLMEDANLLAIHAKRVTIMQKDIQLARRISGHKFW</sequence>
<dbReference type="Gene3D" id="1.10.20.10">
    <property type="entry name" value="Histone, subunit A"/>
    <property type="match status" value="1"/>
</dbReference>
<feature type="compositionally biased region" description="Polar residues" evidence="2">
    <location>
        <begin position="19"/>
        <end position="43"/>
    </location>
</feature>
<dbReference type="GO" id="GO:0000786">
    <property type="term" value="C:nucleosome"/>
    <property type="evidence" value="ECO:0007669"/>
    <property type="project" value="InterPro"/>
</dbReference>
<dbReference type="AlphaFoldDB" id="A0A1I9Q6L8"/>
<dbReference type="InterPro" id="IPR000164">
    <property type="entry name" value="Histone_H3/CENP-A"/>
</dbReference>
<feature type="domain" description="Core Histone H2A/H2B/H3" evidence="3">
    <location>
        <begin position="80"/>
        <end position="168"/>
    </location>
</feature>
<proteinExistence type="evidence at transcript level"/>
<organism evidence="4">
    <name type="scientific">Luzula elegans</name>
    <dbReference type="NCBI Taxonomy" id="223690"/>
    <lineage>
        <taxon>Eukaryota</taxon>
        <taxon>Viridiplantae</taxon>
        <taxon>Streptophyta</taxon>
        <taxon>Embryophyta</taxon>
        <taxon>Tracheophyta</taxon>
        <taxon>Spermatophyta</taxon>
        <taxon>Magnoliopsida</taxon>
        <taxon>Liliopsida</taxon>
        <taxon>Poales</taxon>
        <taxon>Juncaceae</taxon>
        <taxon>Luzula</taxon>
    </lineage>
</organism>
<evidence type="ECO:0000256" key="2">
    <source>
        <dbReference type="SAM" id="MobiDB-lite"/>
    </source>
</evidence>
<evidence type="ECO:0000313" key="4">
    <source>
        <dbReference type="EMBL" id="AOR06535.1"/>
    </source>
</evidence>
<name>A0A1I9Q6L8_9POAL</name>
<dbReference type="PANTHER" id="PTHR45810:SF1">
    <property type="entry name" value="HISTONE H3-LIKE CENTROMERIC PROTEIN A"/>
    <property type="match status" value="1"/>
</dbReference>
<accession>A0A1I9Q6L8</accession>
<dbReference type="GO" id="GO:0046982">
    <property type="term" value="F:protein heterodimerization activity"/>
    <property type="evidence" value="ECO:0007669"/>
    <property type="project" value="InterPro"/>
</dbReference>
<gene>
    <name evidence="4" type="primary">CENH3</name>
</gene>
<evidence type="ECO:0000259" key="3">
    <source>
        <dbReference type="Pfam" id="PF00125"/>
    </source>
</evidence>
<dbReference type="SMART" id="SM00428">
    <property type="entry name" value="H3"/>
    <property type="match status" value="1"/>
</dbReference>